<dbReference type="Gene3D" id="1.25.40.10">
    <property type="entry name" value="Tetratricopeptide repeat domain"/>
    <property type="match status" value="1"/>
</dbReference>
<dbReference type="PROSITE" id="PS50005">
    <property type="entry name" value="TPR"/>
    <property type="match status" value="1"/>
</dbReference>
<feature type="chain" id="PRO_5045413654" description="Tetratricopeptide repeat protein" evidence="2">
    <location>
        <begin position="20"/>
        <end position="195"/>
    </location>
</feature>
<keyword evidence="2" id="KW-0732">Signal</keyword>
<organism evidence="3 4">
    <name type="scientific">Sphingobacterium kitahiroshimense</name>
    <dbReference type="NCBI Taxonomy" id="470446"/>
    <lineage>
        <taxon>Bacteria</taxon>
        <taxon>Pseudomonadati</taxon>
        <taxon>Bacteroidota</taxon>
        <taxon>Sphingobacteriia</taxon>
        <taxon>Sphingobacteriales</taxon>
        <taxon>Sphingobacteriaceae</taxon>
        <taxon>Sphingobacterium</taxon>
    </lineage>
</organism>
<keyword evidence="1" id="KW-0802">TPR repeat</keyword>
<evidence type="ECO:0000256" key="2">
    <source>
        <dbReference type="SAM" id="SignalP"/>
    </source>
</evidence>
<evidence type="ECO:0008006" key="5">
    <source>
        <dbReference type="Google" id="ProtNLM"/>
    </source>
</evidence>
<gene>
    <name evidence="3" type="ORF">ABE541_20190</name>
</gene>
<dbReference type="Pfam" id="PF13181">
    <property type="entry name" value="TPR_8"/>
    <property type="match status" value="2"/>
</dbReference>
<dbReference type="SMART" id="SM00028">
    <property type="entry name" value="TPR"/>
    <property type="match status" value="3"/>
</dbReference>
<comment type="caution">
    <text evidence="3">The sequence shown here is derived from an EMBL/GenBank/DDBJ whole genome shotgun (WGS) entry which is preliminary data.</text>
</comment>
<name>A0ABV0C1I7_9SPHI</name>
<keyword evidence="4" id="KW-1185">Reference proteome</keyword>
<dbReference type="InterPro" id="IPR011990">
    <property type="entry name" value="TPR-like_helical_dom_sf"/>
</dbReference>
<dbReference type="EMBL" id="JBDJNQ010000010">
    <property type="protein sequence ID" value="MEN5379599.1"/>
    <property type="molecule type" value="Genomic_DNA"/>
</dbReference>
<evidence type="ECO:0000313" key="4">
    <source>
        <dbReference type="Proteomes" id="UP001409291"/>
    </source>
</evidence>
<protein>
    <recommendedName>
        <fullName evidence="5">Tetratricopeptide repeat protein</fullName>
    </recommendedName>
</protein>
<proteinExistence type="predicted"/>
<accession>A0ABV0C1I7</accession>
<reference evidence="3 4" key="1">
    <citation type="submission" date="2024-04" db="EMBL/GenBank/DDBJ databases">
        <title>WGS of bacteria from Torrens River.</title>
        <authorList>
            <person name="Wyrsch E.R."/>
            <person name="Drigo B."/>
        </authorList>
    </citation>
    <scope>NUCLEOTIDE SEQUENCE [LARGE SCALE GENOMIC DNA]</scope>
    <source>
        <strain evidence="3 4">TWI391</strain>
    </source>
</reference>
<dbReference type="Proteomes" id="UP001409291">
    <property type="component" value="Unassembled WGS sequence"/>
</dbReference>
<dbReference type="SUPFAM" id="SSF48452">
    <property type="entry name" value="TPR-like"/>
    <property type="match status" value="1"/>
</dbReference>
<evidence type="ECO:0000256" key="1">
    <source>
        <dbReference type="PROSITE-ProRule" id="PRU00339"/>
    </source>
</evidence>
<feature type="signal peptide" evidence="2">
    <location>
        <begin position="1"/>
        <end position="19"/>
    </location>
</feature>
<feature type="repeat" description="TPR" evidence="1">
    <location>
        <begin position="20"/>
        <end position="53"/>
    </location>
</feature>
<dbReference type="InterPro" id="IPR019734">
    <property type="entry name" value="TPR_rpt"/>
</dbReference>
<dbReference type="RefSeq" id="WP_346582432.1">
    <property type="nucleotide sequence ID" value="NZ_JBDJLH010000002.1"/>
</dbReference>
<evidence type="ECO:0000313" key="3">
    <source>
        <dbReference type="EMBL" id="MEN5379599.1"/>
    </source>
</evidence>
<sequence>MKKNIALLILIFFNLITFAQDAFLDKGNSYLNSEQYDSAEQTFREAIKSDTTNLIYQCQLGLTLIQAKKYAEGERVLNKALEVDSNNVAAIWYSGIGNFYNAQHRRAINRFEKALKLLNKTSGQYYSANWFIGKCYSNLLKTDGLTYTETDRMFEYYEEYLRLQPNAKDSEKIREYVDRKKKRRPSSNVKVWVDL</sequence>